<dbReference type="Gramene" id="EES13228">
    <property type="protein sequence ID" value="EES13228"/>
    <property type="gene ID" value="SORBI_3007G010400"/>
</dbReference>
<evidence type="ECO:0000256" key="1">
    <source>
        <dbReference type="SAM" id="MobiDB-lite"/>
    </source>
</evidence>
<dbReference type="AlphaFoldDB" id="A0A921QI27"/>
<feature type="compositionally biased region" description="Basic residues" evidence="1">
    <location>
        <begin position="138"/>
        <end position="148"/>
    </location>
</feature>
<feature type="compositionally biased region" description="Basic and acidic residues" evidence="1">
    <location>
        <begin position="116"/>
        <end position="126"/>
    </location>
</feature>
<name>A0A921QI27_SORBI</name>
<protein>
    <submittedName>
        <fullName evidence="2">Uncharacterized protein</fullName>
    </submittedName>
</protein>
<feature type="compositionally biased region" description="Polar residues" evidence="1">
    <location>
        <begin position="176"/>
        <end position="194"/>
    </location>
</feature>
<organism evidence="2 3">
    <name type="scientific">Sorghum bicolor</name>
    <name type="common">Sorghum</name>
    <name type="synonym">Sorghum vulgare</name>
    <dbReference type="NCBI Taxonomy" id="4558"/>
    <lineage>
        <taxon>Eukaryota</taxon>
        <taxon>Viridiplantae</taxon>
        <taxon>Streptophyta</taxon>
        <taxon>Embryophyta</taxon>
        <taxon>Tracheophyta</taxon>
        <taxon>Spermatophyta</taxon>
        <taxon>Magnoliopsida</taxon>
        <taxon>Liliopsida</taxon>
        <taxon>Poales</taxon>
        <taxon>Poaceae</taxon>
        <taxon>PACMAD clade</taxon>
        <taxon>Panicoideae</taxon>
        <taxon>Andropogonodae</taxon>
        <taxon>Andropogoneae</taxon>
        <taxon>Sorghinae</taxon>
        <taxon>Sorghum</taxon>
    </lineage>
</organism>
<feature type="region of interest" description="Disordered" evidence="1">
    <location>
        <begin position="73"/>
        <end position="194"/>
    </location>
</feature>
<accession>A0A921QI27</accession>
<proteinExistence type="predicted"/>
<evidence type="ECO:0000313" key="2">
    <source>
        <dbReference type="EMBL" id="KAG0522137.1"/>
    </source>
</evidence>
<reference evidence="2" key="2">
    <citation type="submission" date="2020-10" db="EMBL/GenBank/DDBJ databases">
        <authorList>
            <person name="Cooper E.A."/>
            <person name="Brenton Z.W."/>
            <person name="Flinn B.S."/>
            <person name="Jenkins J."/>
            <person name="Shu S."/>
            <person name="Flowers D."/>
            <person name="Luo F."/>
            <person name="Wang Y."/>
            <person name="Xia P."/>
            <person name="Barry K."/>
            <person name="Daum C."/>
            <person name="Lipzen A."/>
            <person name="Yoshinaga Y."/>
            <person name="Schmutz J."/>
            <person name="Saski C."/>
            <person name="Vermerris W."/>
            <person name="Kresovich S."/>
        </authorList>
    </citation>
    <scope>NUCLEOTIDE SEQUENCE</scope>
</reference>
<gene>
    <name evidence="2" type="ORF">BDA96_07G011000</name>
</gene>
<evidence type="ECO:0000313" key="3">
    <source>
        <dbReference type="Proteomes" id="UP000807115"/>
    </source>
</evidence>
<comment type="caution">
    <text evidence="2">The sequence shown here is derived from an EMBL/GenBank/DDBJ whole genome shotgun (WGS) entry which is preliminary data.</text>
</comment>
<dbReference type="EMBL" id="CM027686">
    <property type="protein sequence ID" value="KAG0522137.1"/>
    <property type="molecule type" value="Genomic_DNA"/>
</dbReference>
<sequence length="194" mass="21299">MKSQEPPASIVATAARSSVLVLDGTLGIQESLDHQMNVVDALAEAAVGGVRRQIASLRYKRGEAVDEDHRLPAETPASCSRVLPQPHRRRVDEVEGRGAGRAVSKRREEEALEKEEEVRRISHPADRTAVGEMEQPRSRSRSRSRHLQVRVASSRSRPASRARRLAATTDRWRAPVSTTEDSASQRPSTSTGGP</sequence>
<dbReference type="Proteomes" id="UP000807115">
    <property type="component" value="Chromosome 7"/>
</dbReference>
<reference evidence="2" key="1">
    <citation type="journal article" date="2019" name="BMC Genomics">
        <title>A new reference genome for Sorghum bicolor reveals high levels of sequence similarity between sweet and grain genotypes: implications for the genetics of sugar metabolism.</title>
        <authorList>
            <person name="Cooper E.A."/>
            <person name="Brenton Z.W."/>
            <person name="Flinn B.S."/>
            <person name="Jenkins J."/>
            <person name="Shu S."/>
            <person name="Flowers D."/>
            <person name="Luo F."/>
            <person name="Wang Y."/>
            <person name="Xia P."/>
            <person name="Barry K."/>
            <person name="Daum C."/>
            <person name="Lipzen A."/>
            <person name="Yoshinaga Y."/>
            <person name="Schmutz J."/>
            <person name="Saski C."/>
            <person name="Vermerris W."/>
            <person name="Kresovich S."/>
        </authorList>
    </citation>
    <scope>NUCLEOTIDE SEQUENCE</scope>
</reference>